<feature type="transmembrane region" description="Helical" evidence="5">
    <location>
        <begin position="238"/>
        <end position="261"/>
    </location>
</feature>
<feature type="transmembrane region" description="Helical" evidence="5">
    <location>
        <begin position="156"/>
        <end position="174"/>
    </location>
</feature>
<keyword evidence="2 5" id="KW-0812">Transmembrane</keyword>
<dbReference type="CDD" id="cd16914">
    <property type="entry name" value="EcfT"/>
    <property type="match status" value="1"/>
</dbReference>
<accession>A0ABR9B523</accession>
<keyword evidence="4 5" id="KW-0472">Membrane</keyword>
<evidence type="ECO:0000256" key="3">
    <source>
        <dbReference type="ARBA" id="ARBA00022989"/>
    </source>
</evidence>
<protein>
    <submittedName>
        <fullName evidence="6">Energy-coupling factor transporter transmembrane protein EcfT</fullName>
    </submittedName>
</protein>
<comment type="subcellular location">
    <subcellularLocation>
        <location evidence="1">Membrane</location>
        <topology evidence="1">Multi-pass membrane protein</topology>
    </subcellularLocation>
</comment>
<evidence type="ECO:0000256" key="2">
    <source>
        <dbReference type="ARBA" id="ARBA00022692"/>
    </source>
</evidence>
<evidence type="ECO:0000256" key="5">
    <source>
        <dbReference type="SAM" id="Phobius"/>
    </source>
</evidence>
<evidence type="ECO:0000313" key="6">
    <source>
        <dbReference type="EMBL" id="MBD8500570.1"/>
    </source>
</evidence>
<name>A0ABR9B523_9BACL</name>
<dbReference type="Proteomes" id="UP000634529">
    <property type="component" value="Unassembled WGS sequence"/>
</dbReference>
<keyword evidence="3 5" id="KW-1133">Transmembrane helix</keyword>
<sequence>MNGRQAVPSIRGKPGWLRRLDPLTKGIWLLCTGLAVMLTLSLTAQLLWFLIVLLIAGTGAGWRLKQWRLFALWALGFGLPLLLFQWLMLPSGGEEPLWQPFGSGGPTLTASALELSAALTLRSMTLFASSIVYATTTEPRDVVVALTQQLRMPDKLAYAAAVALRFVPLLLAEAEQIRRAERLRRLTPVRGVGGRLQSARRMALAIVRSALRHVQDVSTAMEAKRFGSARARTQWRRIAISPVGCLLAAATIGAAAATLVWL</sequence>
<dbReference type="InterPro" id="IPR003339">
    <property type="entry name" value="ABC/ECF_trnsptr_transmembrane"/>
</dbReference>
<dbReference type="PANTHER" id="PTHR33514">
    <property type="entry name" value="PROTEIN ABCI12, CHLOROPLASTIC"/>
    <property type="match status" value="1"/>
</dbReference>
<evidence type="ECO:0000313" key="7">
    <source>
        <dbReference type="Proteomes" id="UP000634529"/>
    </source>
</evidence>
<dbReference type="EMBL" id="JACYTN010000024">
    <property type="protein sequence ID" value="MBD8500570.1"/>
    <property type="molecule type" value="Genomic_DNA"/>
</dbReference>
<feature type="transmembrane region" description="Helical" evidence="5">
    <location>
        <begin position="69"/>
        <end position="88"/>
    </location>
</feature>
<dbReference type="Pfam" id="PF02361">
    <property type="entry name" value="CbiQ"/>
    <property type="match status" value="1"/>
</dbReference>
<gene>
    <name evidence="6" type="ORF">IFO66_19990</name>
</gene>
<keyword evidence="7" id="KW-1185">Reference proteome</keyword>
<proteinExistence type="predicted"/>
<organism evidence="6 7">
    <name type="scientific">Paenibacillus arenosi</name>
    <dbReference type="NCBI Taxonomy" id="2774142"/>
    <lineage>
        <taxon>Bacteria</taxon>
        <taxon>Bacillati</taxon>
        <taxon>Bacillota</taxon>
        <taxon>Bacilli</taxon>
        <taxon>Bacillales</taxon>
        <taxon>Paenibacillaceae</taxon>
        <taxon>Paenibacillus</taxon>
    </lineage>
</organism>
<dbReference type="PANTHER" id="PTHR33514:SF13">
    <property type="entry name" value="PROTEIN ABCI12, CHLOROPLASTIC"/>
    <property type="match status" value="1"/>
</dbReference>
<dbReference type="RefSeq" id="WP_192026851.1">
    <property type="nucleotide sequence ID" value="NZ_JACYTN010000024.1"/>
</dbReference>
<evidence type="ECO:0000256" key="4">
    <source>
        <dbReference type="ARBA" id="ARBA00023136"/>
    </source>
</evidence>
<feature type="transmembrane region" description="Helical" evidence="5">
    <location>
        <begin position="27"/>
        <end position="57"/>
    </location>
</feature>
<evidence type="ECO:0000256" key="1">
    <source>
        <dbReference type="ARBA" id="ARBA00004141"/>
    </source>
</evidence>
<comment type="caution">
    <text evidence="6">The sequence shown here is derived from an EMBL/GenBank/DDBJ whole genome shotgun (WGS) entry which is preliminary data.</text>
</comment>
<reference evidence="6 7" key="1">
    <citation type="submission" date="2020-09" db="EMBL/GenBank/DDBJ databases">
        <title>Paenibacillus sp. CAU 1523 isolated from sand of Haeundae Beach.</title>
        <authorList>
            <person name="Kim W."/>
        </authorList>
    </citation>
    <scope>NUCLEOTIDE SEQUENCE [LARGE SCALE GENOMIC DNA]</scope>
    <source>
        <strain evidence="6 7">CAU 1523</strain>
    </source>
</reference>